<dbReference type="PANTHER" id="PTHR37938:SF1">
    <property type="entry name" value="BLL0215 PROTEIN"/>
    <property type="match status" value="1"/>
</dbReference>
<feature type="transmembrane region" description="Helical" evidence="2">
    <location>
        <begin position="60"/>
        <end position="84"/>
    </location>
</feature>
<dbReference type="Pfam" id="PF03703">
    <property type="entry name" value="bPH_2"/>
    <property type="match status" value="1"/>
</dbReference>
<gene>
    <name evidence="4" type="ORF">UU34_C0015G0017</name>
</gene>
<evidence type="ECO:0000259" key="3">
    <source>
        <dbReference type="Pfam" id="PF03703"/>
    </source>
</evidence>
<proteinExistence type="predicted"/>
<keyword evidence="2" id="KW-0812">Transmembrane</keyword>
<keyword evidence="2" id="KW-0472">Membrane</keyword>
<comment type="caution">
    <text evidence="4">The sequence shown here is derived from an EMBL/GenBank/DDBJ whole genome shotgun (WGS) entry which is preliminary data.</text>
</comment>
<feature type="transmembrane region" description="Helical" evidence="2">
    <location>
        <begin position="96"/>
        <end position="120"/>
    </location>
</feature>
<reference evidence="4 5" key="1">
    <citation type="journal article" date="2015" name="Nature">
        <title>rRNA introns, odd ribosomes, and small enigmatic genomes across a large radiation of phyla.</title>
        <authorList>
            <person name="Brown C.T."/>
            <person name="Hug L.A."/>
            <person name="Thomas B.C."/>
            <person name="Sharon I."/>
            <person name="Castelle C.J."/>
            <person name="Singh A."/>
            <person name="Wilkins M.J."/>
            <person name="Williams K.H."/>
            <person name="Banfield J.F."/>
        </authorList>
    </citation>
    <scope>NUCLEOTIDE SEQUENCE [LARGE SCALE GENOMIC DNA]</scope>
</reference>
<keyword evidence="2" id="KW-1133">Transmembrane helix</keyword>
<protein>
    <submittedName>
        <fullName evidence="4">Putative membrane protein</fullName>
    </submittedName>
</protein>
<evidence type="ECO:0000256" key="1">
    <source>
        <dbReference type="SAM" id="MobiDB-lite"/>
    </source>
</evidence>
<organism evidence="4 5">
    <name type="scientific">Candidatus Curtissbacteria bacterium GW2011_GWA1_41_11</name>
    <dbReference type="NCBI Taxonomy" id="1618409"/>
    <lineage>
        <taxon>Bacteria</taxon>
        <taxon>Candidatus Curtissiibacteriota</taxon>
    </lineage>
</organism>
<name>A0A0G0XFA9_9BACT</name>
<dbReference type="PANTHER" id="PTHR37938">
    <property type="entry name" value="BLL0215 PROTEIN"/>
    <property type="match status" value="1"/>
</dbReference>
<evidence type="ECO:0000256" key="2">
    <source>
        <dbReference type="SAM" id="Phobius"/>
    </source>
</evidence>
<evidence type="ECO:0000313" key="4">
    <source>
        <dbReference type="EMBL" id="KKR86422.1"/>
    </source>
</evidence>
<dbReference type="EMBL" id="LCAG01000015">
    <property type="protein sequence ID" value="KKR86422.1"/>
    <property type="molecule type" value="Genomic_DNA"/>
</dbReference>
<feature type="domain" description="YdbS-like PH" evidence="3">
    <location>
        <begin position="138"/>
        <end position="195"/>
    </location>
</feature>
<evidence type="ECO:0000313" key="5">
    <source>
        <dbReference type="Proteomes" id="UP000034854"/>
    </source>
</evidence>
<dbReference type="Proteomes" id="UP000034854">
    <property type="component" value="Unassembled WGS sequence"/>
</dbReference>
<feature type="region of interest" description="Disordered" evidence="1">
    <location>
        <begin position="1"/>
        <end position="31"/>
    </location>
</feature>
<accession>A0A0G0XFA9</accession>
<sequence length="208" mass="23707">MPTLFEAPQKAKSPNRDPGRSHGRSKMRPLTSFAVNPDGVRFETQEEEERVILFLRQHNIVNVPWVVVAIILVFAPSFLIPLLIQNVPFSIPPSYFLVGTLAWYLATVGFILTNFLRWFFNIYIVTNERIVDIDFYYLLFKRFSQAELEKIQDISYSTGGVFATVFNYGEVMVETAGEAPNLEFVAVPRPDIVVETIRSITEELPGSI</sequence>
<dbReference type="AlphaFoldDB" id="A0A0G0XFA9"/>
<dbReference type="InterPro" id="IPR005182">
    <property type="entry name" value="YdbS-like_PH"/>
</dbReference>